<dbReference type="RefSeq" id="WP_244878395.1">
    <property type="nucleotide sequence ID" value="NZ_JAMYEC010000005.1"/>
</dbReference>
<evidence type="ECO:0000313" key="3">
    <source>
        <dbReference type="Proteomes" id="UP001272940"/>
    </source>
</evidence>
<evidence type="ECO:0000313" key="2">
    <source>
        <dbReference type="EMBL" id="MDX2335274.1"/>
    </source>
</evidence>
<comment type="caution">
    <text evidence="2">The sequence shown here is derived from an EMBL/GenBank/DDBJ whole genome shotgun (WGS) entry which is preliminary data.</text>
</comment>
<feature type="region of interest" description="Disordered" evidence="1">
    <location>
        <begin position="61"/>
        <end position="83"/>
    </location>
</feature>
<gene>
    <name evidence="2" type="ORF">NJD11_10040</name>
</gene>
<organism evidence="2 3">
    <name type="scientific">Brevundimonas vesicularis</name>
    <name type="common">Pseudomonas vesicularis</name>
    <dbReference type="NCBI Taxonomy" id="41276"/>
    <lineage>
        <taxon>Bacteria</taxon>
        <taxon>Pseudomonadati</taxon>
        <taxon>Pseudomonadota</taxon>
        <taxon>Alphaproteobacteria</taxon>
        <taxon>Caulobacterales</taxon>
        <taxon>Caulobacteraceae</taxon>
        <taxon>Brevundimonas</taxon>
    </lineage>
</organism>
<keyword evidence="3" id="KW-1185">Reference proteome</keyword>
<dbReference type="Proteomes" id="UP001272940">
    <property type="component" value="Unassembled WGS sequence"/>
</dbReference>
<proteinExistence type="predicted"/>
<accession>A0ABU4KQW2</accession>
<dbReference type="EMBL" id="JAMYEC010000005">
    <property type="protein sequence ID" value="MDX2335274.1"/>
    <property type="molecule type" value="Genomic_DNA"/>
</dbReference>
<sequence length="83" mass="8398">MSLRLYKVALGRDGGSSRQVHVMSETDVQAGDAAAPLMSAGESILSIEEIEDDGTVIVDGPPAKSQAAELAPVTPGAAAAPDH</sequence>
<evidence type="ECO:0000256" key="1">
    <source>
        <dbReference type="SAM" id="MobiDB-lite"/>
    </source>
</evidence>
<name>A0ABU4KQW2_BREVE</name>
<reference evidence="2 3" key="1">
    <citation type="journal article" date="2023" name="FEMS Microbes">
        <title>Whole genomes of deep-sea sponge-associated bacteria exhibit high novel natural product potential.</title>
        <authorList>
            <person name="Hesketh-Best P.J."/>
            <person name="January G.G."/>
            <person name="Koch M.J."/>
            <person name="Warburton P.J."/>
            <person name="Howell K.L."/>
            <person name="Upton M."/>
        </authorList>
    </citation>
    <scope>NUCLEOTIDE SEQUENCE [LARGE SCALE GENOMIC DNA]</scope>
    <source>
        <strain evidence="2 3">PC206-O</strain>
    </source>
</reference>
<protein>
    <submittedName>
        <fullName evidence="2">Uncharacterized protein</fullName>
    </submittedName>
</protein>